<dbReference type="VEuPathDB" id="FungiDB:PC110_g21311"/>
<dbReference type="EC" id="3.4.24.70" evidence="8"/>
<dbReference type="InterPro" id="IPR024079">
    <property type="entry name" value="MetalloPept_cat_dom_sf"/>
</dbReference>
<evidence type="ECO:0000256" key="1">
    <source>
        <dbReference type="ARBA" id="ARBA00006040"/>
    </source>
</evidence>
<comment type="catalytic activity">
    <reaction evidence="7">
        <text>Hydrolysis of oligopeptides, with broad specificity. Gly or Ala commonly occur as P1 or P1' residues, but more distant residues are also important, as is shown by the fact that Z-Gly-Pro-Gly-|-Gly-Pro-Ala is cleaved, but not Z-(Gly)(5).</text>
        <dbReference type="EC" id="3.4.24.70"/>
    </reaction>
</comment>
<evidence type="ECO:0000259" key="11">
    <source>
        <dbReference type="Pfam" id="PF19310"/>
    </source>
</evidence>
<dbReference type="InterPro" id="IPR034005">
    <property type="entry name" value="M3A_DCP"/>
</dbReference>
<dbReference type="EMBL" id="RCMV01000449">
    <property type="protein sequence ID" value="KAG3216996.1"/>
    <property type="molecule type" value="Genomic_DNA"/>
</dbReference>
<feature type="domain" description="Peptidase M3A/M3B catalytic" evidence="10">
    <location>
        <begin position="267"/>
        <end position="728"/>
    </location>
</feature>
<dbReference type="Gene3D" id="1.10.1370.40">
    <property type="match status" value="1"/>
</dbReference>
<dbReference type="AlphaFoldDB" id="A0A8T1HYR2"/>
<evidence type="ECO:0000313" key="13">
    <source>
        <dbReference type="Proteomes" id="UP000760860"/>
    </source>
</evidence>
<evidence type="ECO:0000256" key="4">
    <source>
        <dbReference type="ARBA" id="ARBA00022801"/>
    </source>
</evidence>
<evidence type="ECO:0000256" key="8">
    <source>
        <dbReference type="ARBA" id="ARBA00026100"/>
    </source>
</evidence>
<dbReference type="VEuPathDB" id="FungiDB:PC110_g19863"/>
<evidence type="ECO:0000256" key="7">
    <source>
        <dbReference type="ARBA" id="ARBA00024603"/>
    </source>
</evidence>
<dbReference type="GO" id="GO:0006518">
    <property type="term" value="P:peptide metabolic process"/>
    <property type="evidence" value="ECO:0007669"/>
    <property type="project" value="TreeGrafter"/>
</dbReference>
<dbReference type="PANTHER" id="PTHR11804:SF83">
    <property type="entry name" value="LD37516P"/>
    <property type="match status" value="1"/>
</dbReference>
<evidence type="ECO:0000256" key="9">
    <source>
        <dbReference type="RuleBase" id="RU003435"/>
    </source>
</evidence>
<dbReference type="GO" id="GO:0004222">
    <property type="term" value="F:metalloendopeptidase activity"/>
    <property type="evidence" value="ECO:0007669"/>
    <property type="project" value="UniProtKB-EC"/>
</dbReference>
<evidence type="ECO:0000256" key="6">
    <source>
        <dbReference type="ARBA" id="ARBA00023049"/>
    </source>
</evidence>
<keyword evidence="6 9" id="KW-0482">Metalloprotease</keyword>
<feature type="domain" description="Oligopeptidase A N-terminal" evidence="11">
    <location>
        <begin position="62"/>
        <end position="187"/>
    </location>
</feature>
<dbReference type="FunFam" id="3.40.390.10:FF:000009">
    <property type="entry name" value="Oligopeptidase A"/>
    <property type="match status" value="1"/>
</dbReference>
<dbReference type="PANTHER" id="PTHR11804">
    <property type="entry name" value="PROTEASE M3 THIMET OLIGOPEPTIDASE-RELATED"/>
    <property type="match status" value="1"/>
</dbReference>
<keyword evidence="4 9" id="KW-0378">Hydrolase</keyword>
<evidence type="ECO:0000256" key="3">
    <source>
        <dbReference type="ARBA" id="ARBA00022723"/>
    </source>
</evidence>
<comment type="caution">
    <text evidence="12">The sequence shown here is derived from an EMBL/GenBank/DDBJ whole genome shotgun (WGS) entry which is preliminary data.</text>
</comment>
<accession>A0A8T1HYR2</accession>
<name>A0A8T1HYR2_9STRA</name>
<dbReference type="Proteomes" id="UP000760860">
    <property type="component" value="Unassembled WGS sequence"/>
</dbReference>
<evidence type="ECO:0000313" key="12">
    <source>
        <dbReference type="EMBL" id="KAG3216996.1"/>
    </source>
</evidence>
<dbReference type="InterPro" id="IPR024077">
    <property type="entry name" value="Neurolysin/TOP_dom2"/>
</dbReference>
<proteinExistence type="inferred from homology"/>
<gene>
    <name evidence="12" type="ORF">PC129_g12160</name>
</gene>
<keyword evidence="5 9" id="KW-0862">Zinc</keyword>
<keyword evidence="2 9" id="KW-0645">Protease</keyword>
<dbReference type="GO" id="GO:0006508">
    <property type="term" value="P:proteolysis"/>
    <property type="evidence" value="ECO:0007669"/>
    <property type="project" value="UniProtKB-KW"/>
</dbReference>
<comment type="similarity">
    <text evidence="1 9">Belongs to the peptidase M3 family.</text>
</comment>
<dbReference type="Pfam" id="PF01432">
    <property type="entry name" value="Peptidase_M3"/>
    <property type="match status" value="1"/>
</dbReference>
<keyword evidence="3 9" id="KW-0479">Metal-binding</keyword>
<dbReference type="SUPFAM" id="SSF55486">
    <property type="entry name" value="Metalloproteases ('zincins'), catalytic domain"/>
    <property type="match status" value="1"/>
</dbReference>
<reference evidence="12" key="1">
    <citation type="submission" date="2018-05" db="EMBL/GenBank/DDBJ databases">
        <title>Effector identification in a new, highly contiguous assembly of the strawberry crown rot pathogen Phytophthora cactorum.</title>
        <authorList>
            <person name="Armitage A.D."/>
            <person name="Nellist C.F."/>
            <person name="Bates H."/>
            <person name="Vickerstaff R.J."/>
            <person name="Harrison R.J."/>
        </authorList>
    </citation>
    <scope>NUCLEOTIDE SEQUENCE</scope>
    <source>
        <strain evidence="12">P421</strain>
    </source>
</reference>
<dbReference type="GO" id="GO:0046872">
    <property type="term" value="F:metal ion binding"/>
    <property type="evidence" value="ECO:0007669"/>
    <property type="project" value="UniProtKB-UniRule"/>
</dbReference>
<dbReference type="Gene3D" id="3.40.390.10">
    <property type="entry name" value="Collagenase (Catalytic Domain)"/>
    <property type="match status" value="1"/>
</dbReference>
<protein>
    <recommendedName>
        <fullName evidence="8">oligopeptidase A</fullName>
        <ecNumber evidence="8">3.4.24.70</ecNumber>
    </recommendedName>
</protein>
<evidence type="ECO:0000259" key="10">
    <source>
        <dbReference type="Pfam" id="PF01432"/>
    </source>
</evidence>
<dbReference type="Gene3D" id="1.10.1370.10">
    <property type="entry name" value="Neurolysin, domain 3"/>
    <property type="match status" value="1"/>
</dbReference>
<dbReference type="GO" id="GO:0005829">
    <property type="term" value="C:cytosol"/>
    <property type="evidence" value="ECO:0007669"/>
    <property type="project" value="UniProtKB-ARBA"/>
</dbReference>
<dbReference type="CDD" id="cd06456">
    <property type="entry name" value="M3A_DCP"/>
    <property type="match status" value="1"/>
</dbReference>
<dbReference type="InterPro" id="IPR045090">
    <property type="entry name" value="Pept_M3A_M3B"/>
</dbReference>
<sequence>MLFRCVRPLRAASKGPASRRSSLFWRSFASASANSLEACVRERQLPPFERLQLAEIEPAVTNAAANYTRDLHKLEKKLHDAGKNVQFGDVVDPLEVQGDALGRMCGIVGHRMSVCSSEELHAVHGKLQQLVIKTVTEASQSKTLYDAYLAVRESDEWSKLELAQQRIIELSLRSATLSGVGLEGEEKEKFNKLKLRAAELSTKFSSNLLDATKAYSITITDKNELEDLPHSLLQMFAQSARDEGHSDASPEDGPWRVTLDPPSYVQFMKYSANRSLRETLYRAYSTRASGESFDNEAIILELLEIRQQIAKLLGFNSYAEVSISKKMAPSVEEVEKMHSDLREKCISIAHEEVKTVATYAKQHGQTEPLAPWDLGYWSEKLKAEKYLFTDEEIKPYFPLERVLDGLFSLTSRLFGVTIEAADGQAEVWNSDVRFFNVRSAESDKEVIARFFLDPYSRPKEKNGGAWMNTCVDRSRLLGPREKGGKRIPVAYIICNQSPPVGETPSLMTFREVETLFHEFGHGLQHMLTQMEYGDVAGINGIEWDAVEIPSQMMENFCYDKDTVAAISGHYKTGEPLPEELFEKLKAARNYMVATVMLRQLGFGALDMYLHSHYSPSQEPLFSVQQRLLGEHAVLSPLEEDRFLCSFAHIFAGGYAAGYYSYKWAEILSCDAYGAFEEAAKESPEAAARVGRKFRDTILARGGGQHPEQVFEAFRGRKPSVVPLLTQYGLADN</sequence>
<evidence type="ECO:0000256" key="2">
    <source>
        <dbReference type="ARBA" id="ARBA00022670"/>
    </source>
</evidence>
<evidence type="ECO:0000256" key="5">
    <source>
        <dbReference type="ARBA" id="ARBA00022833"/>
    </source>
</evidence>
<dbReference type="InterPro" id="IPR045666">
    <property type="entry name" value="OpdA_N"/>
</dbReference>
<dbReference type="Pfam" id="PF19310">
    <property type="entry name" value="TOP_N"/>
    <property type="match status" value="1"/>
</dbReference>
<organism evidence="12 13">
    <name type="scientific">Phytophthora cactorum</name>
    <dbReference type="NCBI Taxonomy" id="29920"/>
    <lineage>
        <taxon>Eukaryota</taxon>
        <taxon>Sar</taxon>
        <taxon>Stramenopiles</taxon>
        <taxon>Oomycota</taxon>
        <taxon>Peronosporomycetes</taxon>
        <taxon>Peronosporales</taxon>
        <taxon>Peronosporaceae</taxon>
        <taxon>Phytophthora</taxon>
    </lineage>
</organism>
<comment type="cofactor">
    <cofactor evidence="9">
        <name>Zn(2+)</name>
        <dbReference type="ChEBI" id="CHEBI:29105"/>
    </cofactor>
    <text evidence="9">Binds 1 zinc ion.</text>
</comment>
<dbReference type="InterPro" id="IPR001567">
    <property type="entry name" value="Pept_M3A_M3B_dom"/>
</dbReference>